<feature type="binding site" evidence="9">
    <location>
        <position position="219"/>
    </location>
    <ligand>
        <name>ATP</name>
        <dbReference type="ChEBI" id="CHEBI:30616"/>
    </ligand>
</feature>
<dbReference type="EC" id="3.6.4.-" evidence="9"/>
<dbReference type="PRINTS" id="PR00819">
    <property type="entry name" value="CBXCFQXSUPER"/>
</dbReference>
<keyword evidence="3 9" id="KW-0227">DNA damage</keyword>
<dbReference type="InterPro" id="IPR036388">
    <property type="entry name" value="WH-like_DNA-bd_sf"/>
</dbReference>
<feature type="binding site" evidence="9">
    <location>
        <position position="22"/>
    </location>
    <ligand>
        <name>ATP</name>
        <dbReference type="ChEBI" id="CHEBI:30616"/>
    </ligand>
</feature>
<dbReference type="InterPro" id="IPR000641">
    <property type="entry name" value="CbxX/CfxQ"/>
</dbReference>
<feature type="binding site" evidence="9">
    <location>
        <position position="68"/>
    </location>
    <ligand>
        <name>ATP</name>
        <dbReference type="ChEBI" id="CHEBI:30616"/>
    </ligand>
</feature>
<accession>A0ABU9T6I1</accession>
<dbReference type="PANTHER" id="PTHR42848:SF1">
    <property type="entry name" value="HOLLIDAY JUNCTION BRANCH MIGRATION COMPLEX SUBUNIT RUVB"/>
    <property type="match status" value="1"/>
</dbReference>
<comment type="domain">
    <text evidence="9">Has 3 domains, the large (RuvB-L) and small ATPase (RuvB-S) domains and the C-terminal head (RuvB-H) domain. The head domain binds DNA, while the ATPase domains jointly bind ATP, ADP or are empty depending on the state of the subunit in the translocation cycle. During a single DNA translocation step the structure of each domain remains the same, but their relative positions change.</text>
</comment>
<feature type="region of interest" description="Small ATPAse domain (RuvB-S)" evidence="9">
    <location>
        <begin position="183"/>
        <end position="253"/>
    </location>
</feature>
<evidence type="ECO:0000256" key="7">
    <source>
        <dbReference type="ARBA" id="ARBA00023172"/>
    </source>
</evidence>
<evidence type="ECO:0000256" key="6">
    <source>
        <dbReference type="ARBA" id="ARBA00023125"/>
    </source>
</evidence>
<evidence type="ECO:0000313" key="11">
    <source>
        <dbReference type="EMBL" id="MEM5501733.1"/>
    </source>
</evidence>
<keyword evidence="1 9" id="KW-0963">Cytoplasm</keyword>
<dbReference type="HAMAP" id="MF_00016">
    <property type="entry name" value="DNA_HJ_migration_RuvB"/>
    <property type="match status" value="1"/>
</dbReference>
<feature type="binding site" evidence="9">
    <location>
        <position position="67"/>
    </location>
    <ligand>
        <name>Mg(2+)</name>
        <dbReference type="ChEBI" id="CHEBI:18420"/>
    </ligand>
</feature>
<dbReference type="Pfam" id="PF05496">
    <property type="entry name" value="RuvB_N"/>
    <property type="match status" value="1"/>
</dbReference>
<evidence type="ECO:0000313" key="12">
    <source>
        <dbReference type="Proteomes" id="UP001477870"/>
    </source>
</evidence>
<dbReference type="InterPro" id="IPR004605">
    <property type="entry name" value="DNA_helicase_Holl-junc_RuvB"/>
</dbReference>
<feature type="binding site" evidence="9">
    <location>
        <position position="172"/>
    </location>
    <ligand>
        <name>ATP</name>
        <dbReference type="ChEBI" id="CHEBI:30616"/>
    </ligand>
</feature>
<evidence type="ECO:0000256" key="9">
    <source>
        <dbReference type="HAMAP-Rule" id="MF_00016"/>
    </source>
</evidence>
<dbReference type="Pfam" id="PF05491">
    <property type="entry name" value="WHD_RuvB"/>
    <property type="match status" value="1"/>
</dbReference>
<evidence type="ECO:0000256" key="4">
    <source>
        <dbReference type="ARBA" id="ARBA00022801"/>
    </source>
</evidence>
<keyword evidence="2 9" id="KW-0547">Nucleotide-binding</keyword>
<keyword evidence="12" id="KW-1185">Reference proteome</keyword>
<evidence type="ECO:0000256" key="5">
    <source>
        <dbReference type="ARBA" id="ARBA00022840"/>
    </source>
</evidence>
<feature type="binding site" evidence="9">
    <location>
        <position position="316"/>
    </location>
    <ligand>
        <name>DNA</name>
        <dbReference type="ChEBI" id="CHEBI:16991"/>
    </ligand>
</feature>
<dbReference type="InterPro" id="IPR027417">
    <property type="entry name" value="P-loop_NTPase"/>
</dbReference>
<feature type="binding site" evidence="9">
    <location>
        <begin position="129"/>
        <end position="131"/>
    </location>
    <ligand>
        <name>ATP</name>
        <dbReference type="ChEBI" id="CHEBI:30616"/>
    </ligand>
</feature>
<keyword evidence="4 9" id="KW-0378">Hydrolase</keyword>
<evidence type="ECO:0000256" key="3">
    <source>
        <dbReference type="ARBA" id="ARBA00022763"/>
    </source>
</evidence>
<comment type="similarity">
    <text evidence="9">Belongs to the RuvB family.</text>
</comment>
<comment type="function">
    <text evidence="9">The RuvA-RuvB-RuvC complex processes Holliday junction (HJ) DNA during genetic recombination and DNA repair, while the RuvA-RuvB complex plays an important role in the rescue of blocked DNA replication forks via replication fork reversal (RFR). RuvA specifically binds to HJ cruciform DNA, conferring on it an open structure. The RuvB hexamer acts as an ATP-dependent pump, pulling dsDNA into and through the RuvAB complex. RuvB forms 2 homohexamers on either side of HJ DNA bound by 1 or 2 RuvA tetramers; 4 subunits per hexamer contact DNA at a time. Coordinated motions by a converter formed by DNA-disengaged RuvB subunits stimulates ATP hydrolysis and nucleotide exchange. Immobilization of the converter enables RuvB to convert the ATP-contained energy into a lever motion, pulling 2 nucleotides of DNA out of the RuvA tetramer per ATP hydrolyzed, thus driving DNA branch migration. The RuvB motors rotate together with the DNA substrate, which together with the progressing nucleotide cycle form the mechanistic basis for DNA recombination by continuous HJ branch migration. Branch migration allows RuvC to scan DNA until it finds its consensus sequence, where it cleaves and resolves cruciform DNA.</text>
</comment>
<dbReference type="GO" id="GO:0003678">
    <property type="term" value="F:DNA helicase activity"/>
    <property type="evidence" value="ECO:0007669"/>
    <property type="project" value="UniProtKB-EC"/>
</dbReference>
<dbReference type="GO" id="GO:0016787">
    <property type="term" value="F:hydrolase activity"/>
    <property type="evidence" value="ECO:0007669"/>
    <property type="project" value="UniProtKB-KW"/>
</dbReference>
<comment type="caution">
    <text evidence="11">The sequence shown here is derived from an EMBL/GenBank/DDBJ whole genome shotgun (WGS) entry which is preliminary data.</text>
</comment>
<dbReference type="SUPFAM" id="SSF46785">
    <property type="entry name" value="Winged helix' DNA-binding domain"/>
    <property type="match status" value="1"/>
</dbReference>
<proteinExistence type="inferred from homology"/>
<dbReference type="EMBL" id="JBBMQO010000004">
    <property type="protein sequence ID" value="MEM5501733.1"/>
    <property type="molecule type" value="Genomic_DNA"/>
</dbReference>
<comment type="catalytic activity">
    <reaction evidence="9">
        <text>ATP + H2O = ADP + phosphate + H(+)</text>
        <dbReference type="Rhea" id="RHEA:13065"/>
        <dbReference type="ChEBI" id="CHEBI:15377"/>
        <dbReference type="ChEBI" id="CHEBI:15378"/>
        <dbReference type="ChEBI" id="CHEBI:30616"/>
        <dbReference type="ChEBI" id="CHEBI:43474"/>
        <dbReference type="ChEBI" id="CHEBI:456216"/>
    </reaction>
</comment>
<evidence type="ECO:0000256" key="1">
    <source>
        <dbReference type="ARBA" id="ARBA00022490"/>
    </source>
</evidence>
<feature type="binding site" evidence="9">
    <location>
        <position position="311"/>
    </location>
    <ligand>
        <name>DNA</name>
        <dbReference type="ChEBI" id="CHEBI:16991"/>
    </ligand>
</feature>
<name>A0ABU9T6I1_9HYPH</name>
<feature type="domain" description="AAA+ ATPase" evidence="10">
    <location>
        <begin position="52"/>
        <end position="183"/>
    </location>
</feature>
<dbReference type="NCBIfam" id="TIGR00635">
    <property type="entry name" value="ruvB"/>
    <property type="match status" value="1"/>
</dbReference>
<dbReference type="Pfam" id="PF17864">
    <property type="entry name" value="AAA_lid_4"/>
    <property type="match status" value="1"/>
</dbReference>
<dbReference type="CDD" id="cd00009">
    <property type="entry name" value="AAA"/>
    <property type="match status" value="1"/>
</dbReference>
<feature type="binding site" evidence="9">
    <location>
        <position position="292"/>
    </location>
    <ligand>
        <name>DNA</name>
        <dbReference type="ChEBI" id="CHEBI:16991"/>
    </ligand>
</feature>
<evidence type="ECO:0000256" key="2">
    <source>
        <dbReference type="ARBA" id="ARBA00022741"/>
    </source>
</evidence>
<feature type="binding site" evidence="9">
    <location>
        <position position="21"/>
    </location>
    <ligand>
        <name>ATP</name>
        <dbReference type="ChEBI" id="CHEBI:30616"/>
    </ligand>
</feature>
<feature type="binding site" evidence="9">
    <location>
        <position position="63"/>
    </location>
    <ligand>
        <name>ATP</name>
        <dbReference type="ChEBI" id="CHEBI:30616"/>
    </ligand>
</feature>
<keyword evidence="6 9" id="KW-0238">DNA-binding</keyword>
<keyword evidence="8 9" id="KW-0234">DNA repair</keyword>
<gene>
    <name evidence="9 11" type="primary">ruvB</name>
    <name evidence="11" type="ORF">WNY59_09035</name>
</gene>
<reference evidence="11 12" key="1">
    <citation type="submission" date="2024-03" db="EMBL/GenBank/DDBJ databases">
        <title>Community enrichment and isolation of bacterial strains for fucoidan degradation.</title>
        <authorList>
            <person name="Sichert A."/>
        </authorList>
    </citation>
    <scope>NUCLEOTIDE SEQUENCE [LARGE SCALE GENOMIC DNA]</scope>
    <source>
        <strain evidence="11 12">AS62</strain>
    </source>
</reference>
<dbReference type="InterPro" id="IPR003593">
    <property type="entry name" value="AAA+_ATPase"/>
</dbReference>
<keyword evidence="5 9" id="KW-0067">ATP-binding</keyword>
<sequence length="347" mass="38148">MNDADRIIDAEKKGEDFDTSLRPQTLDDFTGQKAARENLKVFIEAAKNRGEALDHVLFVGPPGLGKTTLAQIMAKELGVNFRSTSGPVIAKAGDLAALLTNLEERDVLFIDEIHRLNPAVEEILYPAMEDYQLDLIIGEGPAARSVKIDLSKFTLVAATTRLGLLTTPLRDRFGIPVRLEFYTAQELEKIVRRGARIMGLNIDDEGAMEIAKRSRGTPRIAGRLLRRVRDFADVAKSGVVTKDIADKALSRLEVDTIGLDSLDRRYLNQIARNFGGGPVGIETIAAALSEPRDAIEDIIEPYLIQQGFIQRTPRGRVMTPRAWDHMGLKAPSDMAAVQTGLFDDGDA</sequence>
<dbReference type="Gene3D" id="1.10.8.60">
    <property type="match status" value="1"/>
</dbReference>
<dbReference type="SMART" id="SM00382">
    <property type="entry name" value="AAA"/>
    <property type="match status" value="1"/>
</dbReference>
<dbReference type="RefSeq" id="WP_018689214.1">
    <property type="nucleotide sequence ID" value="NZ_JBBMQO010000004.1"/>
</dbReference>
<dbReference type="PANTHER" id="PTHR42848">
    <property type="match status" value="1"/>
</dbReference>
<evidence type="ECO:0000259" key="10">
    <source>
        <dbReference type="SMART" id="SM00382"/>
    </source>
</evidence>
<dbReference type="SUPFAM" id="SSF52540">
    <property type="entry name" value="P-loop containing nucleoside triphosphate hydrolases"/>
    <property type="match status" value="1"/>
</dbReference>
<comment type="subunit">
    <text evidence="9">Homohexamer. Forms an RuvA(8)-RuvB(12)-Holliday junction (HJ) complex. HJ DNA is sandwiched between 2 RuvA tetramers; dsDNA enters through RuvA and exits via RuvB. An RuvB hexamer assembles on each DNA strand where it exits the tetramer. Each RuvB hexamer is contacted by two RuvA subunits (via domain III) on 2 adjacent RuvB subunits; this complex drives branch migration. In the full resolvosome a probable DNA-RuvA(4)-RuvB(12)-RuvC(2) complex forms which resolves the HJ.</text>
</comment>
<evidence type="ECO:0000256" key="8">
    <source>
        <dbReference type="ARBA" id="ARBA00023204"/>
    </source>
</evidence>
<dbReference type="Gene3D" id="1.10.10.10">
    <property type="entry name" value="Winged helix-like DNA-binding domain superfamily/Winged helix DNA-binding domain"/>
    <property type="match status" value="1"/>
</dbReference>
<keyword evidence="11" id="KW-0347">Helicase</keyword>
<dbReference type="InterPro" id="IPR008823">
    <property type="entry name" value="RuvB_wg_C"/>
</dbReference>
<keyword evidence="7 9" id="KW-0233">DNA recombination</keyword>
<feature type="binding site" evidence="9">
    <location>
        <position position="67"/>
    </location>
    <ligand>
        <name>ATP</name>
        <dbReference type="ChEBI" id="CHEBI:30616"/>
    </ligand>
</feature>
<feature type="binding site" evidence="9">
    <location>
        <position position="182"/>
    </location>
    <ligand>
        <name>ATP</name>
        <dbReference type="ChEBI" id="CHEBI:30616"/>
    </ligand>
</feature>
<dbReference type="Proteomes" id="UP001477870">
    <property type="component" value="Unassembled WGS sequence"/>
</dbReference>
<dbReference type="Gene3D" id="3.40.50.300">
    <property type="entry name" value="P-loop containing nucleotide triphosphate hydrolases"/>
    <property type="match status" value="1"/>
</dbReference>
<dbReference type="InterPro" id="IPR041445">
    <property type="entry name" value="AAA_lid_4"/>
</dbReference>
<comment type="caution">
    <text evidence="9">Lacks conserved residue(s) required for the propagation of feature annotation.</text>
</comment>
<dbReference type="NCBIfam" id="NF000868">
    <property type="entry name" value="PRK00080.1"/>
    <property type="match status" value="1"/>
</dbReference>
<dbReference type="InterPro" id="IPR036390">
    <property type="entry name" value="WH_DNA-bd_sf"/>
</dbReference>
<feature type="binding site" evidence="9">
    <location>
        <position position="66"/>
    </location>
    <ligand>
        <name>ATP</name>
        <dbReference type="ChEBI" id="CHEBI:30616"/>
    </ligand>
</feature>
<comment type="subcellular location">
    <subcellularLocation>
        <location evidence="9">Cytoplasm</location>
    </subcellularLocation>
</comment>
<dbReference type="InterPro" id="IPR008824">
    <property type="entry name" value="RuvB-like_N"/>
</dbReference>
<organism evidence="11 12">
    <name type="scientific">Ahrensia kielensis</name>
    <dbReference type="NCBI Taxonomy" id="76980"/>
    <lineage>
        <taxon>Bacteria</taxon>
        <taxon>Pseudomonadati</taxon>
        <taxon>Pseudomonadota</taxon>
        <taxon>Alphaproteobacteria</taxon>
        <taxon>Hyphomicrobiales</taxon>
        <taxon>Ahrensiaceae</taxon>
        <taxon>Ahrensia</taxon>
    </lineage>
</organism>
<feature type="region of interest" description="Head domain (RuvB-H)" evidence="9">
    <location>
        <begin position="256"/>
        <end position="347"/>
    </location>
</feature>
<protein>
    <recommendedName>
        <fullName evidence="9">Holliday junction branch migration complex subunit RuvB</fullName>
        <ecNumber evidence="9">3.6.4.-</ecNumber>
    </recommendedName>
</protein>